<dbReference type="InterPro" id="IPR018193">
    <property type="entry name" value="Glyc_kinase_flavodox-like_fold"/>
</dbReference>
<dbReference type="Gene3D" id="3.90.1510.10">
    <property type="entry name" value="Glycerate kinase, domain 2"/>
    <property type="match status" value="1"/>
</dbReference>
<dbReference type="Pfam" id="PF02595">
    <property type="entry name" value="Gly_kinase"/>
    <property type="match status" value="1"/>
</dbReference>
<dbReference type="GO" id="GO:0008887">
    <property type="term" value="F:glycerate kinase activity"/>
    <property type="evidence" value="ECO:0007669"/>
    <property type="project" value="UniProtKB-EC"/>
</dbReference>
<evidence type="ECO:0000256" key="3">
    <source>
        <dbReference type="ARBA" id="ARBA00022777"/>
    </source>
</evidence>
<accession>A0ABU4C9I9</accession>
<dbReference type="NCBIfam" id="TIGR00045">
    <property type="entry name" value="glycerate kinase"/>
    <property type="match status" value="1"/>
</dbReference>
<proteinExistence type="inferred from homology"/>
<dbReference type="EC" id="2.7.1.31" evidence="5"/>
<dbReference type="InterPro" id="IPR004381">
    <property type="entry name" value="Glycerate_kinase"/>
</dbReference>
<evidence type="ECO:0000256" key="4">
    <source>
        <dbReference type="PIRNR" id="PIRNR006078"/>
    </source>
</evidence>
<protein>
    <submittedName>
        <fullName evidence="5">Glycerate kinase</fullName>
        <ecNumber evidence="5">2.7.1.31</ecNumber>
    </submittedName>
</protein>
<sequence>MTSTDHPESRKSAPMRVVFAPDSFKGSINAIELADALAAGWAAVRPRDELVLLPQADGGEGTLDAIASCHPHVTWHSVSGVRGPDGRRTTGRWLRLDDGTAVVELAQMSGLPLMNALDAGGASTTGLGQVIAAALDAGAKSLLIGLGGSASTDGGAGALRALGARLLDRHGRDIGDGGAALSELDTIDVAGLRVLPPGGVELLSDTTAVLCGSHGAAHVFGPQKGADPQLRVLLDGALQRFADRLGAVTAVRPDQPGAGAAGGTGFGLAAWGGRLVPGSARIADLTGLSDEFGRADVIVTGEGRFDETSLTGKLVGSVLARCADTNTRSVVVAGQLAATPPDASISLTALAGSAENAIAETERWARHAGTAAAEIF</sequence>
<dbReference type="RefSeq" id="WP_317567779.1">
    <property type="nucleotide sequence ID" value="NZ_JAWLKA010000003.1"/>
</dbReference>
<keyword evidence="2 4" id="KW-0808">Transferase</keyword>
<dbReference type="PANTHER" id="PTHR21599">
    <property type="entry name" value="GLYCERATE KINASE"/>
    <property type="match status" value="1"/>
</dbReference>
<keyword evidence="3 4" id="KW-0418">Kinase</keyword>
<evidence type="ECO:0000256" key="2">
    <source>
        <dbReference type="ARBA" id="ARBA00022679"/>
    </source>
</evidence>
<gene>
    <name evidence="5" type="ORF">R3Q59_06460</name>
</gene>
<name>A0ABU4C9I9_RHOJO</name>
<dbReference type="InterPro" id="IPR018197">
    <property type="entry name" value="Glycerate_kinase_RE-like"/>
</dbReference>
<dbReference type="SUPFAM" id="SSF110738">
    <property type="entry name" value="Glycerate kinase I"/>
    <property type="match status" value="1"/>
</dbReference>
<evidence type="ECO:0000256" key="1">
    <source>
        <dbReference type="ARBA" id="ARBA00006284"/>
    </source>
</evidence>
<comment type="similarity">
    <text evidence="1 4">Belongs to the glycerate kinase type-1 family.</text>
</comment>
<evidence type="ECO:0000313" key="6">
    <source>
        <dbReference type="Proteomes" id="UP001185737"/>
    </source>
</evidence>
<evidence type="ECO:0000313" key="5">
    <source>
        <dbReference type="EMBL" id="MDV6280139.1"/>
    </source>
</evidence>
<dbReference type="Gene3D" id="3.40.50.10350">
    <property type="entry name" value="Glycerate kinase, domain 1"/>
    <property type="match status" value="1"/>
</dbReference>
<dbReference type="PIRSF" id="PIRSF006078">
    <property type="entry name" value="GlxK"/>
    <property type="match status" value="1"/>
</dbReference>
<dbReference type="PANTHER" id="PTHR21599:SF0">
    <property type="entry name" value="GLYCERATE KINASE"/>
    <property type="match status" value="1"/>
</dbReference>
<dbReference type="EMBL" id="JAWLKA010000003">
    <property type="protein sequence ID" value="MDV6280139.1"/>
    <property type="molecule type" value="Genomic_DNA"/>
</dbReference>
<organism evidence="5 6">
    <name type="scientific">Rhodococcus jostii</name>
    <dbReference type="NCBI Taxonomy" id="132919"/>
    <lineage>
        <taxon>Bacteria</taxon>
        <taxon>Bacillati</taxon>
        <taxon>Actinomycetota</taxon>
        <taxon>Actinomycetes</taxon>
        <taxon>Mycobacteriales</taxon>
        <taxon>Nocardiaceae</taxon>
        <taxon>Rhodococcus</taxon>
    </lineage>
</organism>
<dbReference type="Proteomes" id="UP001185737">
    <property type="component" value="Unassembled WGS sequence"/>
</dbReference>
<reference evidence="5 6" key="1">
    <citation type="submission" date="2023-10" db="EMBL/GenBank/DDBJ databases">
        <title>Development of a sustainable strategy for remediation of hydrocarbon-contaminated territories based on the waste exchange concept.</title>
        <authorList>
            <person name="Krivoruchko A."/>
        </authorList>
    </citation>
    <scope>NUCLEOTIDE SEQUENCE [LARGE SCALE GENOMIC DNA]</scope>
    <source>
        <strain evidence="5 6">IEGM 60</strain>
    </source>
</reference>
<keyword evidence="6" id="KW-1185">Reference proteome</keyword>
<dbReference type="InterPro" id="IPR036129">
    <property type="entry name" value="Glycerate_kinase_sf"/>
</dbReference>
<comment type="caution">
    <text evidence="5">The sequence shown here is derived from an EMBL/GenBank/DDBJ whole genome shotgun (WGS) entry which is preliminary data.</text>
</comment>